<evidence type="ECO:0000313" key="3">
    <source>
        <dbReference type="Proteomes" id="UP000236745"/>
    </source>
</evidence>
<dbReference type="Gene3D" id="2.60.40.2250">
    <property type="match status" value="1"/>
</dbReference>
<dbReference type="SUPFAM" id="SSF54001">
    <property type="entry name" value="Cysteine proteinases"/>
    <property type="match status" value="1"/>
</dbReference>
<dbReference type="InterPro" id="IPR002931">
    <property type="entry name" value="Transglutaminase-like"/>
</dbReference>
<keyword evidence="2" id="KW-0378">Hydrolase</keyword>
<gene>
    <name evidence="2" type="ORF">SAMN05444390_11067</name>
</gene>
<name>A0A1H6DUD7_9GAMM</name>
<dbReference type="SMART" id="SM00460">
    <property type="entry name" value="TGc"/>
    <property type="match status" value="1"/>
</dbReference>
<dbReference type="Proteomes" id="UP000236745">
    <property type="component" value="Unassembled WGS sequence"/>
</dbReference>
<dbReference type="OrthoDB" id="9804872at2"/>
<dbReference type="EMBL" id="FNVQ01000010">
    <property type="protein sequence ID" value="SEG88967.1"/>
    <property type="molecule type" value="Genomic_DNA"/>
</dbReference>
<accession>A0A1H6DUD7</accession>
<evidence type="ECO:0000313" key="2">
    <source>
        <dbReference type="EMBL" id="SEG88967.1"/>
    </source>
</evidence>
<dbReference type="Pfam" id="PF01841">
    <property type="entry name" value="Transglut_core"/>
    <property type="match status" value="1"/>
</dbReference>
<organism evidence="2 3">
    <name type="scientific">Marinobacterium lutimaris</name>
    <dbReference type="NCBI Taxonomy" id="568106"/>
    <lineage>
        <taxon>Bacteria</taxon>
        <taxon>Pseudomonadati</taxon>
        <taxon>Pseudomonadota</taxon>
        <taxon>Gammaproteobacteria</taxon>
        <taxon>Oceanospirillales</taxon>
        <taxon>Oceanospirillaceae</taxon>
        <taxon>Marinobacterium</taxon>
    </lineage>
</organism>
<dbReference type="GO" id="GO:0006508">
    <property type="term" value="P:proteolysis"/>
    <property type="evidence" value="ECO:0007669"/>
    <property type="project" value="UniProtKB-KW"/>
</dbReference>
<keyword evidence="3" id="KW-1185">Reference proteome</keyword>
<protein>
    <submittedName>
        <fullName evidence="2">Transglutaminase-like enzyme, putative cysteine protease</fullName>
    </submittedName>
</protein>
<reference evidence="2 3" key="1">
    <citation type="submission" date="2016-10" db="EMBL/GenBank/DDBJ databases">
        <authorList>
            <person name="de Groot N.N."/>
        </authorList>
    </citation>
    <scope>NUCLEOTIDE SEQUENCE [LARGE SCALE GENOMIC DNA]</scope>
    <source>
        <strain evidence="2 3">DSM 22012</strain>
    </source>
</reference>
<dbReference type="PANTHER" id="PTHR33490">
    <property type="entry name" value="BLR5614 PROTEIN-RELATED"/>
    <property type="match status" value="1"/>
</dbReference>
<evidence type="ECO:0000259" key="1">
    <source>
        <dbReference type="SMART" id="SM00460"/>
    </source>
</evidence>
<dbReference type="InterPro" id="IPR038765">
    <property type="entry name" value="Papain-like_cys_pep_sf"/>
</dbReference>
<dbReference type="RefSeq" id="WP_104005940.1">
    <property type="nucleotide sequence ID" value="NZ_FNVQ01000010.1"/>
</dbReference>
<proteinExistence type="predicted"/>
<keyword evidence="2" id="KW-0645">Protease</keyword>
<sequence length="262" mass="28732">MWLRASCDLTFDIAVPTPFILMLRPRSGANQWVAREEYNIEPVVPVFEFTDGYGNLCQRLVAPPGAFSVHTVADIMVADGVDRAPGAPFVNVEYLPDGVLCYLLPSRYCESDHFNEMAAEITSGQLLGYDQVAAIEAWLRSAFSYVPGSTSATLSAVEVNTRQVGICRDLAHLGIALCRSLSIPARMVVGYLHHLDPMDLHAWFEAYVGGRWYTFDATQSALRGGYVALGYGRDAADVAVFNQFGPASFATAQTVRVEQLHD</sequence>
<dbReference type="PANTHER" id="PTHR33490:SF12">
    <property type="entry name" value="BLL5557 PROTEIN"/>
    <property type="match status" value="1"/>
</dbReference>
<dbReference type="AlphaFoldDB" id="A0A1H6DUD7"/>
<dbReference type="Gene3D" id="3.10.620.30">
    <property type="match status" value="1"/>
</dbReference>
<feature type="domain" description="Transglutaminase-like" evidence="1">
    <location>
        <begin position="159"/>
        <end position="219"/>
    </location>
</feature>
<dbReference type="GO" id="GO:0008233">
    <property type="term" value="F:peptidase activity"/>
    <property type="evidence" value="ECO:0007669"/>
    <property type="project" value="UniProtKB-KW"/>
</dbReference>